<feature type="transmembrane region" description="Helical" evidence="7">
    <location>
        <begin position="1123"/>
        <end position="1142"/>
    </location>
</feature>
<dbReference type="InterPro" id="IPR013574">
    <property type="entry name" value="Glucan-bd_C/Surface_Ag-I/II_V"/>
</dbReference>
<dbReference type="InterPro" id="IPR005877">
    <property type="entry name" value="YSIRK_signal_dom"/>
</dbReference>
<keyword evidence="3" id="KW-0732">Signal</keyword>
<dbReference type="Pfam" id="PF18652">
    <property type="entry name" value="Adhesin_P1_N"/>
    <property type="match status" value="1"/>
</dbReference>
<reference evidence="9 10" key="1">
    <citation type="journal article" date="2015" name="Genome Announc.">
        <title>Expanding the biotechnology potential of lactobacilli through comparative genomics of 213 strains and associated genera.</title>
        <authorList>
            <person name="Sun Z."/>
            <person name="Harris H.M."/>
            <person name="McCann A."/>
            <person name="Guo C."/>
            <person name="Argimon S."/>
            <person name="Zhang W."/>
            <person name="Yang X."/>
            <person name="Jeffery I.B."/>
            <person name="Cooney J.C."/>
            <person name="Kagawa T.F."/>
            <person name="Liu W."/>
            <person name="Song Y."/>
            <person name="Salvetti E."/>
            <person name="Wrobel A."/>
            <person name="Rasinkangas P."/>
            <person name="Parkhill J."/>
            <person name="Rea M.C."/>
            <person name="O'Sullivan O."/>
            <person name="Ritari J."/>
            <person name="Douillard F.P."/>
            <person name="Paul Ross R."/>
            <person name="Yang R."/>
            <person name="Briner A.E."/>
            <person name="Felis G.E."/>
            <person name="de Vos W.M."/>
            <person name="Barrangou R."/>
            <person name="Klaenhammer T.R."/>
            <person name="Caufield P.W."/>
            <person name="Cui Y."/>
            <person name="Zhang H."/>
            <person name="O'Toole P.W."/>
        </authorList>
    </citation>
    <scope>NUCLEOTIDE SEQUENCE [LARGE SCALE GENOMIC DNA]</scope>
    <source>
        <strain evidence="9 10">DSM 5661</strain>
    </source>
</reference>
<sequence>MVSRRNLLEKIRKIEERHEHHSIRKFTMGAASVLVGLTFMGTNTRPVKASKTRKDDVVLVETQSTENEATEQSILQQYTTENTDTQIQSNDVSVEQTTDTSTSESADAQTTTDTKNTDSVTQENVSSPTDNSNQEVTNETASQAETKQPTYQDSLDKVNDINNNVNNDLKDIVDEASKTDGVTVEPKDPNKINTTVGDIDKNADKIKEDNEKQIAEIEKQLADYKVKLDQYKNDLEKYNTELAEYNRLRDEYIAKLKDLGLWKEGDVDPSDISQDLVLDKEENTKVDVIISNNHTGIVTKGKGTILKDEKGNPLLMNHYLVKDNISGDFLTVVYTNFETSTYAGEKIGKIEVIYSDFVISNNSYQGNSLPGIYFGKRPTDGFFYKKANGVTIELKMYDKNGKLINLKDNTAYITVGSLNNGSSSSGHKEYVEKAEILSGGSGVALPESSVTIHKGPNGDILYADKDNELLYDGKITDAEKELAISIWGEEIVNRYLNWDDSKDRGKEIFGAGLFKVSGNSIKIRFSNELGSAWATFSTTVPQLAFKGEKPTEPIKPAGITINWQPGELVLNDSGKVYVHYVDVNKEFNSGIKEFDPLNLSHGFELLDYKQGIEHLAVDDNYTNSLWDWSKENYILATTPEKISEGATAGKIESGEKHYYIYLRHATTEDTRNKEVNQTIHYVYKDSGKEAAPDHVSQTLVFTQTGIKDWVTDKTDWNGDWTLTQTFVTVTSPTIKGYHTDRPEVGPYDITVDNSNFDQNLDKEDTVYYVANPTETVSRDKEVNQTIHYVYKDSGKEAAPDHVSQTLVFTQTGIKDLITNETDWNGGWTLTQTFVTVTSPTIKGYHTDRPEVGPYDITVDNSNFDQNLDKEDTVYYVANPTETVSRDKEVNQTIHYVYEDGTTAAPDHISQTLVFTQTGIKDLITNETDWNGDWTLTQIFETVTSPTIKGYHTDRPEVGPYDITVDNSNFDQNLDKEDTVIYKANPAQPTTPPDQPTDPTNPTTPQPTVPETPDPEPTVPTQPTDPEVPTETPEIPEENETVTPHPEETPSEEEKKETVTPKSQETKRDDGETTTVTPKTEKAETVINTNVSTTKTRNGENVEKAEESEEATLPQTGSKETDKAGAAGLIAATVGSLIGLAGAEKKKRKKNN</sequence>
<proteinExistence type="predicted"/>
<dbReference type="eggNOG" id="COG4932">
    <property type="taxonomic scope" value="Bacteria"/>
</dbReference>
<dbReference type="Pfam" id="PF00746">
    <property type="entry name" value="Gram_pos_anchor"/>
    <property type="match status" value="1"/>
</dbReference>
<evidence type="ECO:0000256" key="7">
    <source>
        <dbReference type="SAM" id="Phobius"/>
    </source>
</evidence>
<dbReference type="Gene3D" id="2.60.40.4300">
    <property type="match status" value="3"/>
</dbReference>
<dbReference type="PROSITE" id="PS50847">
    <property type="entry name" value="GRAM_POS_ANCHORING"/>
    <property type="match status" value="1"/>
</dbReference>
<keyword evidence="1" id="KW-0134">Cell wall</keyword>
<keyword evidence="4" id="KW-0572">Peptidoglycan-anchor</keyword>
<accession>A0A0R1YEG0</accession>
<evidence type="ECO:0000256" key="2">
    <source>
        <dbReference type="ARBA" id="ARBA00022525"/>
    </source>
</evidence>
<dbReference type="Pfam" id="PF08363">
    <property type="entry name" value="GbpC"/>
    <property type="match status" value="1"/>
</dbReference>
<dbReference type="SUPFAM" id="SSF74914">
    <property type="entry name" value="V-region of surface antigen I/II (SA I/II, PAC)"/>
    <property type="match status" value="1"/>
</dbReference>
<keyword evidence="7" id="KW-1133">Transmembrane helix</keyword>
<feature type="compositionally biased region" description="Polar residues" evidence="6">
    <location>
        <begin position="80"/>
        <end position="90"/>
    </location>
</feature>
<dbReference type="Pfam" id="PF17966">
    <property type="entry name" value="Muc_B2"/>
    <property type="match status" value="3"/>
</dbReference>
<dbReference type="AlphaFoldDB" id="A0A0R1YEG0"/>
<dbReference type="Pfam" id="PF04650">
    <property type="entry name" value="YSIRK_signal"/>
    <property type="match status" value="1"/>
</dbReference>
<feature type="region of interest" description="Disordered" evidence="6">
    <location>
        <begin position="80"/>
        <end position="163"/>
    </location>
</feature>
<feature type="compositionally biased region" description="Basic and acidic residues" evidence="6">
    <location>
        <begin position="1044"/>
        <end position="1070"/>
    </location>
</feature>
<evidence type="ECO:0000256" key="4">
    <source>
        <dbReference type="ARBA" id="ARBA00023088"/>
    </source>
</evidence>
<feature type="compositionally biased region" description="Pro residues" evidence="6">
    <location>
        <begin position="1001"/>
        <end position="1019"/>
    </location>
</feature>
<keyword evidence="10" id="KW-1185">Reference proteome</keyword>
<organism evidence="9 10">
    <name type="scientific">Lactobacillus hamsteri DSM 5661 = JCM 6256</name>
    <dbReference type="NCBI Taxonomy" id="1423754"/>
    <lineage>
        <taxon>Bacteria</taxon>
        <taxon>Bacillati</taxon>
        <taxon>Bacillota</taxon>
        <taxon>Bacilli</taxon>
        <taxon>Lactobacillales</taxon>
        <taxon>Lactobacillaceae</taxon>
        <taxon>Lactobacillus</taxon>
    </lineage>
</organism>
<evidence type="ECO:0000256" key="3">
    <source>
        <dbReference type="ARBA" id="ARBA00022729"/>
    </source>
</evidence>
<dbReference type="InterPro" id="IPR036234">
    <property type="entry name" value="SA_I/II_PAC_V_sf"/>
</dbReference>
<dbReference type="OrthoDB" id="2329755at2"/>
<protein>
    <submittedName>
        <fullName evidence="9">Mucus binding protein Mub</fullName>
    </submittedName>
</protein>
<dbReference type="InterPro" id="IPR041495">
    <property type="entry name" value="Mub_B2"/>
</dbReference>
<dbReference type="NCBIfam" id="TIGR01168">
    <property type="entry name" value="YSIRK_signal"/>
    <property type="match status" value="1"/>
</dbReference>
<dbReference type="PATRIC" id="fig|1423754.3.peg.58"/>
<evidence type="ECO:0000313" key="10">
    <source>
        <dbReference type="Proteomes" id="UP000051223"/>
    </source>
</evidence>
<keyword evidence="7" id="KW-0812">Transmembrane</keyword>
<feature type="region of interest" description="Disordered" evidence="6">
    <location>
        <begin position="983"/>
        <end position="1121"/>
    </location>
</feature>
<feature type="compositionally biased region" description="Polar residues" evidence="6">
    <location>
        <begin position="1085"/>
        <end position="1095"/>
    </location>
</feature>
<dbReference type="STRING" id="1423754.FC39_GL000058"/>
<dbReference type="InterPro" id="IPR019931">
    <property type="entry name" value="LPXTG_anchor"/>
</dbReference>
<name>A0A0R1YEG0_9LACO</name>
<feature type="compositionally biased region" description="Low complexity" evidence="6">
    <location>
        <begin position="91"/>
        <end position="121"/>
    </location>
</feature>
<feature type="region of interest" description="Disordered" evidence="6">
    <location>
        <begin position="947"/>
        <end position="969"/>
    </location>
</feature>
<keyword evidence="7" id="KW-0472">Membrane</keyword>
<feature type="coiled-coil region" evidence="5">
    <location>
        <begin position="203"/>
        <end position="255"/>
    </location>
</feature>
<feature type="compositionally biased region" description="Low complexity" evidence="6">
    <location>
        <begin position="1020"/>
        <end position="1032"/>
    </location>
</feature>
<feature type="compositionally biased region" description="Polar residues" evidence="6">
    <location>
        <begin position="122"/>
        <end position="153"/>
    </location>
</feature>
<keyword evidence="2" id="KW-0964">Secreted</keyword>
<dbReference type="RefSeq" id="WP_025080208.1">
    <property type="nucleotide sequence ID" value="NZ_AZGI01000006.1"/>
</dbReference>
<gene>
    <name evidence="9" type="ORF">FC39_GL000058</name>
</gene>
<dbReference type="Proteomes" id="UP000051223">
    <property type="component" value="Unassembled WGS sequence"/>
</dbReference>
<evidence type="ECO:0000256" key="6">
    <source>
        <dbReference type="SAM" id="MobiDB-lite"/>
    </source>
</evidence>
<dbReference type="InterPro" id="IPR041324">
    <property type="entry name" value="AgI/II_N"/>
</dbReference>
<feature type="domain" description="Gram-positive cocci surface proteins LPxTG" evidence="8">
    <location>
        <begin position="1112"/>
        <end position="1151"/>
    </location>
</feature>
<evidence type="ECO:0000256" key="1">
    <source>
        <dbReference type="ARBA" id="ARBA00022512"/>
    </source>
</evidence>
<evidence type="ECO:0000313" key="9">
    <source>
        <dbReference type="EMBL" id="KRM40862.1"/>
    </source>
</evidence>
<evidence type="ECO:0000256" key="5">
    <source>
        <dbReference type="SAM" id="Coils"/>
    </source>
</evidence>
<dbReference type="Gene3D" id="2.60.530.10">
    <property type="entry name" value="Major cell-surface adhesin PAc"/>
    <property type="match status" value="1"/>
</dbReference>
<dbReference type="EMBL" id="AZGI01000006">
    <property type="protein sequence ID" value="KRM40862.1"/>
    <property type="molecule type" value="Genomic_DNA"/>
</dbReference>
<comment type="caution">
    <text evidence="9">The sequence shown here is derived from an EMBL/GenBank/DDBJ whole genome shotgun (WGS) entry which is preliminary data.</text>
</comment>
<evidence type="ECO:0000259" key="8">
    <source>
        <dbReference type="PROSITE" id="PS50847"/>
    </source>
</evidence>
<keyword evidence="5" id="KW-0175">Coiled coil</keyword>